<dbReference type="EMBL" id="MGFQ01000024">
    <property type="protein sequence ID" value="OGM09302.1"/>
    <property type="molecule type" value="Genomic_DNA"/>
</dbReference>
<name>A0A1F7X2J0_9BACT</name>
<dbReference type="InterPro" id="IPR027417">
    <property type="entry name" value="P-loop_NTPase"/>
</dbReference>
<dbReference type="SUPFAM" id="SSF52540">
    <property type="entry name" value="P-loop containing nucleoside triphosphate hydrolases"/>
    <property type="match status" value="2"/>
</dbReference>
<keyword evidence="1" id="KW-0175">Coiled coil</keyword>
<dbReference type="Pfam" id="PF13558">
    <property type="entry name" value="SbcC_Walker_B"/>
    <property type="match status" value="1"/>
</dbReference>
<sequence>MDTIRIISLEMENFLSVKSKTTLNLGNRGLVLVEGLNGSGKSACFVDALCYGIYGKTTRGVSKDDVVNRFFGRNSYVGLKMISSDDDLIEIDSYRKHSKYKDNVFFKINGKPRLGSTNDHTRDLIVKYLDMDFTAFTNSVVFGQSMAKYFSGLTDSEQKKVVDRLLGITWIPEAWDAAKKDLSDLEKEQIKIEVAIGTKNTRIQMKEDEIVEQEKKFKDFEFFREENIQKLREELGSLKVLDTQQIEDEISILDKKISEINEQIPDDLTTIQDDLLRLNLEKGQQEGKITYKKADIELLTDSIYSIKDKIGTTCSSCGQEIKEEFAETHKDHLENEKSKLIEEKNQLEEKLKDLNKQYFDMFNRKEELVKLLTQADELIKVKNDLEKRFNLAKIENVRISTTRQALENEITRLSLAENPHNADKIREDLANFILEKSEEEEKLSCLQEEIKYYAFWVSGFSNAGVKSLIIESMIPQMNGWASTYSSLFDNKFDIKFSAQTKLKKGDLAEKFDVMAFNKIGAEVYDGNSGGEKRVIDVIVMFVLGDLASSRSSKRFSILVLDEVFERLDEEICDRVIQVLKSMIYGEQLNMELQLPKRESIFVLTHLDYFKSKFENRIQTRKENDETRIYDGG</sequence>
<accession>A0A1F7X2J0</accession>
<evidence type="ECO:0000313" key="2">
    <source>
        <dbReference type="EMBL" id="OGM09302.1"/>
    </source>
</evidence>
<dbReference type="AlphaFoldDB" id="A0A1F7X2J0"/>
<gene>
    <name evidence="2" type="ORF">A2Z67_05165</name>
</gene>
<feature type="coiled-coil region" evidence="1">
    <location>
        <begin position="422"/>
        <end position="449"/>
    </location>
</feature>
<proteinExistence type="predicted"/>
<feature type="coiled-coil region" evidence="1">
    <location>
        <begin position="323"/>
        <end position="395"/>
    </location>
</feature>
<dbReference type="PANTHER" id="PTHR32114:SF2">
    <property type="entry name" value="ABC TRANSPORTER ABCH.3"/>
    <property type="match status" value="1"/>
</dbReference>
<dbReference type="PANTHER" id="PTHR32114">
    <property type="entry name" value="ABC TRANSPORTER ABCH.3"/>
    <property type="match status" value="1"/>
</dbReference>
<dbReference type="Proteomes" id="UP000176939">
    <property type="component" value="Unassembled WGS sequence"/>
</dbReference>
<reference evidence="2 3" key="1">
    <citation type="journal article" date="2016" name="Nat. Commun.">
        <title>Thousands of microbial genomes shed light on interconnected biogeochemical processes in an aquifer system.</title>
        <authorList>
            <person name="Anantharaman K."/>
            <person name="Brown C.T."/>
            <person name="Hug L.A."/>
            <person name="Sharon I."/>
            <person name="Castelle C.J."/>
            <person name="Probst A.J."/>
            <person name="Thomas B.C."/>
            <person name="Singh A."/>
            <person name="Wilkins M.J."/>
            <person name="Karaoz U."/>
            <person name="Brodie E.L."/>
            <person name="Williams K.H."/>
            <person name="Hubbard S.S."/>
            <person name="Banfield J.F."/>
        </authorList>
    </citation>
    <scope>NUCLEOTIDE SEQUENCE [LARGE SCALE GENOMIC DNA]</scope>
</reference>
<comment type="caution">
    <text evidence="2">The sequence shown here is derived from an EMBL/GenBank/DDBJ whole genome shotgun (WGS) entry which is preliminary data.</text>
</comment>
<evidence type="ECO:0000313" key="3">
    <source>
        <dbReference type="Proteomes" id="UP000176939"/>
    </source>
</evidence>
<dbReference type="Gene3D" id="3.40.50.300">
    <property type="entry name" value="P-loop containing nucleotide triphosphate hydrolases"/>
    <property type="match status" value="2"/>
</dbReference>
<evidence type="ECO:0000256" key="1">
    <source>
        <dbReference type="SAM" id="Coils"/>
    </source>
</evidence>
<protein>
    <submittedName>
        <fullName evidence="2">Uncharacterized protein</fullName>
    </submittedName>
</protein>
<organism evidence="2 3">
    <name type="scientific">Candidatus Woesebacteria bacterium RBG_13_36_22</name>
    <dbReference type="NCBI Taxonomy" id="1802478"/>
    <lineage>
        <taxon>Bacteria</taxon>
        <taxon>Candidatus Woeseibacteriota</taxon>
    </lineage>
</organism>